<name>A0ABV9T1W5_9BACT</name>
<keyword evidence="1" id="KW-0812">Transmembrane</keyword>
<dbReference type="RefSeq" id="WP_377065149.1">
    <property type="nucleotide sequence ID" value="NZ_JBHSJJ010000006.1"/>
</dbReference>
<accession>A0ABV9T1W5</accession>
<gene>
    <name evidence="2" type="ORF">ACFPFU_13005</name>
</gene>
<keyword evidence="1" id="KW-1133">Transmembrane helix</keyword>
<proteinExistence type="predicted"/>
<reference evidence="3" key="1">
    <citation type="journal article" date="2019" name="Int. J. Syst. Evol. Microbiol.">
        <title>The Global Catalogue of Microorganisms (GCM) 10K type strain sequencing project: providing services to taxonomists for standard genome sequencing and annotation.</title>
        <authorList>
            <consortium name="The Broad Institute Genomics Platform"/>
            <consortium name="The Broad Institute Genome Sequencing Center for Infectious Disease"/>
            <person name="Wu L."/>
            <person name="Ma J."/>
        </authorList>
    </citation>
    <scope>NUCLEOTIDE SEQUENCE [LARGE SCALE GENOMIC DNA]</scope>
    <source>
        <strain evidence="3">CGMCC 4.7466</strain>
    </source>
</reference>
<feature type="transmembrane region" description="Helical" evidence="1">
    <location>
        <begin position="66"/>
        <end position="90"/>
    </location>
</feature>
<evidence type="ECO:0000256" key="1">
    <source>
        <dbReference type="SAM" id="Phobius"/>
    </source>
</evidence>
<organism evidence="2 3">
    <name type="scientific">Negadavirga shengliensis</name>
    <dbReference type="NCBI Taxonomy" id="1389218"/>
    <lineage>
        <taxon>Bacteria</taxon>
        <taxon>Pseudomonadati</taxon>
        <taxon>Bacteroidota</taxon>
        <taxon>Cytophagia</taxon>
        <taxon>Cytophagales</taxon>
        <taxon>Cyclobacteriaceae</taxon>
        <taxon>Negadavirga</taxon>
    </lineage>
</organism>
<feature type="transmembrane region" description="Helical" evidence="1">
    <location>
        <begin position="6"/>
        <end position="22"/>
    </location>
</feature>
<keyword evidence="1" id="KW-0472">Membrane</keyword>
<evidence type="ECO:0000313" key="3">
    <source>
        <dbReference type="Proteomes" id="UP001595818"/>
    </source>
</evidence>
<sequence length="117" mass="14037">MGLPVVILNVGLLVALIIWFSFKKDYSHVNPWLYLSGVFIQLTHFLEEYYTRFYERLPLLFDARPWTACQFLTFNIIWIIIFCISVIGVFKKIHLSFLIMWFFVSDETIIFPDFTRQ</sequence>
<dbReference type="Proteomes" id="UP001595818">
    <property type="component" value="Unassembled WGS sequence"/>
</dbReference>
<protein>
    <submittedName>
        <fullName evidence="2">Uncharacterized protein</fullName>
    </submittedName>
</protein>
<evidence type="ECO:0000313" key="2">
    <source>
        <dbReference type="EMBL" id="MFC4872608.1"/>
    </source>
</evidence>
<dbReference type="EMBL" id="JBHSJJ010000006">
    <property type="protein sequence ID" value="MFC4872608.1"/>
    <property type="molecule type" value="Genomic_DNA"/>
</dbReference>
<comment type="caution">
    <text evidence="2">The sequence shown here is derived from an EMBL/GenBank/DDBJ whole genome shotgun (WGS) entry which is preliminary data.</text>
</comment>
<keyword evidence="3" id="KW-1185">Reference proteome</keyword>